<dbReference type="InterPro" id="IPR044862">
    <property type="entry name" value="Pro_4_hyd_alph_FE2OG_OXY"/>
</dbReference>
<evidence type="ECO:0000259" key="7">
    <source>
        <dbReference type="PROSITE" id="PS51471"/>
    </source>
</evidence>
<dbReference type="AlphaFoldDB" id="A0A7S2P391"/>
<feature type="domain" description="Fe2OG dioxygenase" evidence="7">
    <location>
        <begin position="244"/>
        <end position="379"/>
    </location>
</feature>
<evidence type="ECO:0000256" key="6">
    <source>
        <dbReference type="SAM" id="Phobius"/>
    </source>
</evidence>
<dbReference type="InterPro" id="IPR045054">
    <property type="entry name" value="P4HA-like"/>
</dbReference>
<evidence type="ECO:0000313" key="8">
    <source>
        <dbReference type="EMBL" id="CAD9575191.1"/>
    </source>
</evidence>
<protein>
    <recommendedName>
        <fullName evidence="7">Fe2OG dioxygenase domain-containing protein</fullName>
    </recommendedName>
</protein>
<dbReference type="InterPro" id="IPR005123">
    <property type="entry name" value="Oxoglu/Fe-dep_dioxygenase_dom"/>
</dbReference>
<dbReference type="GO" id="GO:0005506">
    <property type="term" value="F:iron ion binding"/>
    <property type="evidence" value="ECO:0007669"/>
    <property type="project" value="InterPro"/>
</dbReference>
<evidence type="ECO:0000256" key="3">
    <source>
        <dbReference type="ARBA" id="ARBA00022964"/>
    </source>
</evidence>
<keyword evidence="6" id="KW-1133">Transmembrane helix</keyword>
<dbReference type="PANTHER" id="PTHR10869:SF229">
    <property type="entry name" value="PROLYL 4-HYDROXYLASE ALPHA SUBUNIT DOMAIN-CONTAINING PROTEIN"/>
    <property type="match status" value="1"/>
</dbReference>
<sequence>MMMQNNRLLFFNAICNFDLFLIIWWHLQHQCSATFIGPLATSHYNVNIISRRRCLSSNNLRTRTLTNISATTSLGELPTSLPNSSDFKLEVLSTDPLVYTAANILSPTECQAYIERAASSPDLVRSNAPAAGVDVSRLWPLPFLVLVSAIPSALRVIEEESTSSSSVVDYTLLPAIIKAALFPMGIASLLAIGLVVLANNLAKSYAESYARTSSAVSFNQVCDLEFIQPLMDRVCNLTGHDWYKWEAPVVTRYRPGECFGMHNDASPTGGSEWVDDGGQRVVTVITYLNTVPIGYGGQTRFDRLKRDLGDGRQQSSGIDVHPVAGTSCIFFPADADTCEMDDRTRHESVAMIETMGNIESENDFDGEKWIVQLFGRKNRVPSPLGICDEFQNVI</sequence>
<gene>
    <name evidence="8" type="ORF">LDAN0321_LOCUS8748</name>
</gene>
<proteinExistence type="predicted"/>
<keyword evidence="4" id="KW-0560">Oxidoreductase</keyword>
<evidence type="ECO:0000256" key="2">
    <source>
        <dbReference type="ARBA" id="ARBA00022723"/>
    </source>
</evidence>
<evidence type="ECO:0000256" key="4">
    <source>
        <dbReference type="ARBA" id="ARBA00023002"/>
    </source>
</evidence>
<keyword evidence="3" id="KW-0223">Dioxygenase</keyword>
<keyword evidence="5" id="KW-0408">Iron</keyword>
<keyword evidence="2" id="KW-0479">Metal-binding</keyword>
<dbReference type="PROSITE" id="PS51471">
    <property type="entry name" value="FE2OG_OXY"/>
    <property type="match status" value="1"/>
</dbReference>
<dbReference type="GO" id="GO:0005783">
    <property type="term" value="C:endoplasmic reticulum"/>
    <property type="evidence" value="ECO:0007669"/>
    <property type="project" value="TreeGrafter"/>
</dbReference>
<accession>A0A7S2P391</accession>
<dbReference type="SMART" id="SM00702">
    <property type="entry name" value="P4Hc"/>
    <property type="match status" value="1"/>
</dbReference>
<evidence type="ECO:0000256" key="5">
    <source>
        <dbReference type="ARBA" id="ARBA00023004"/>
    </source>
</evidence>
<name>A0A7S2P391_9STRA</name>
<feature type="transmembrane region" description="Helical" evidence="6">
    <location>
        <begin position="180"/>
        <end position="202"/>
    </location>
</feature>
<evidence type="ECO:0000256" key="1">
    <source>
        <dbReference type="ARBA" id="ARBA00001961"/>
    </source>
</evidence>
<keyword evidence="6" id="KW-0472">Membrane</keyword>
<dbReference type="EMBL" id="HBGY01013570">
    <property type="protein sequence ID" value="CAD9575191.1"/>
    <property type="molecule type" value="Transcribed_RNA"/>
</dbReference>
<dbReference type="InterPro" id="IPR006620">
    <property type="entry name" value="Pro_4_hyd_alph"/>
</dbReference>
<comment type="cofactor">
    <cofactor evidence="1">
        <name>L-ascorbate</name>
        <dbReference type="ChEBI" id="CHEBI:38290"/>
    </cofactor>
</comment>
<keyword evidence="6" id="KW-0812">Transmembrane</keyword>
<organism evidence="8">
    <name type="scientific">Leptocylindrus danicus</name>
    <dbReference type="NCBI Taxonomy" id="163516"/>
    <lineage>
        <taxon>Eukaryota</taxon>
        <taxon>Sar</taxon>
        <taxon>Stramenopiles</taxon>
        <taxon>Ochrophyta</taxon>
        <taxon>Bacillariophyta</taxon>
        <taxon>Coscinodiscophyceae</taxon>
        <taxon>Chaetocerotophycidae</taxon>
        <taxon>Leptocylindrales</taxon>
        <taxon>Leptocylindraceae</taxon>
        <taxon>Leptocylindrus</taxon>
    </lineage>
</organism>
<dbReference type="Gene3D" id="2.60.120.620">
    <property type="entry name" value="q2cbj1_9rhob like domain"/>
    <property type="match status" value="1"/>
</dbReference>
<dbReference type="GO" id="GO:0004656">
    <property type="term" value="F:procollagen-proline 4-dioxygenase activity"/>
    <property type="evidence" value="ECO:0007669"/>
    <property type="project" value="TreeGrafter"/>
</dbReference>
<dbReference type="PANTHER" id="PTHR10869">
    <property type="entry name" value="PROLYL 4-HYDROXYLASE ALPHA SUBUNIT"/>
    <property type="match status" value="1"/>
</dbReference>
<dbReference type="GO" id="GO:0031418">
    <property type="term" value="F:L-ascorbic acid binding"/>
    <property type="evidence" value="ECO:0007669"/>
    <property type="project" value="InterPro"/>
</dbReference>
<dbReference type="Pfam" id="PF13640">
    <property type="entry name" value="2OG-FeII_Oxy_3"/>
    <property type="match status" value="1"/>
</dbReference>
<reference evidence="8" key="1">
    <citation type="submission" date="2021-01" db="EMBL/GenBank/DDBJ databases">
        <authorList>
            <person name="Corre E."/>
            <person name="Pelletier E."/>
            <person name="Niang G."/>
            <person name="Scheremetjew M."/>
            <person name="Finn R."/>
            <person name="Kale V."/>
            <person name="Holt S."/>
            <person name="Cochrane G."/>
            <person name="Meng A."/>
            <person name="Brown T."/>
            <person name="Cohen L."/>
        </authorList>
    </citation>
    <scope>NUCLEOTIDE SEQUENCE</scope>
    <source>
        <strain evidence="8">B650</strain>
    </source>
</reference>